<feature type="non-terminal residue" evidence="1">
    <location>
        <position position="1"/>
    </location>
</feature>
<organism evidence="1 2">
    <name type="scientific">Kickxella alabastrina</name>
    <dbReference type="NCBI Taxonomy" id="61397"/>
    <lineage>
        <taxon>Eukaryota</taxon>
        <taxon>Fungi</taxon>
        <taxon>Fungi incertae sedis</taxon>
        <taxon>Zoopagomycota</taxon>
        <taxon>Kickxellomycotina</taxon>
        <taxon>Kickxellomycetes</taxon>
        <taxon>Kickxellales</taxon>
        <taxon>Kickxellaceae</taxon>
        <taxon>Kickxella</taxon>
    </lineage>
</organism>
<evidence type="ECO:0000313" key="1">
    <source>
        <dbReference type="EMBL" id="KAJ1900384.1"/>
    </source>
</evidence>
<gene>
    <name evidence="1" type="ORF">LPJ66_001496</name>
</gene>
<dbReference type="EMBL" id="JANBPG010000083">
    <property type="protein sequence ID" value="KAJ1900384.1"/>
    <property type="molecule type" value="Genomic_DNA"/>
</dbReference>
<protein>
    <submittedName>
        <fullName evidence="1">Uncharacterized protein</fullName>
    </submittedName>
</protein>
<name>A0ACC1IT12_9FUNG</name>
<accession>A0ACC1IT12</accession>
<keyword evidence="2" id="KW-1185">Reference proteome</keyword>
<proteinExistence type="predicted"/>
<sequence length="209" mass="22809">TASPIPLATLAAAAAAEHTQMHGFVASSSNVMISQPPEQPQQHQQQEQQQEPQPTTARRRGGRKPARGLTAEEKEKRRKVSHSAIEKRRRERTNNVLRELQILIPELGKSSKVQKLEIIEAAAQHIKYLRALCGYPKSAGIAESAFARPVAGSPIVASAFDEDDIAEEAEEAEDYDIEDEVNVALQPTDVNQDSGAPSHGSMNVGFLLM</sequence>
<comment type="caution">
    <text evidence="1">The sequence shown here is derived from an EMBL/GenBank/DDBJ whole genome shotgun (WGS) entry which is preliminary data.</text>
</comment>
<reference evidence="1" key="1">
    <citation type="submission" date="2022-07" db="EMBL/GenBank/DDBJ databases">
        <title>Phylogenomic reconstructions and comparative analyses of Kickxellomycotina fungi.</title>
        <authorList>
            <person name="Reynolds N.K."/>
            <person name="Stajich J.E."/>
            <person name="Barry K."/>
            <person name="Grigoriev I.V."/>
            <person name="Crous P."/>
            <person name="Smith M.E."/>
        </authorList>
    </citation>
    <scope>NUCLEOTIDE SEQUENCE</scope>
    <source>
        <strain evidence="1">Benny 63K</strain>
    </source>
</reference>
<evidence type="ECO:0000313" key="2">
    <source>
        <dbReference type="Proteomes" id="UP001150581"/>
    </source>
</evidence>
<dbReference type="Proteomes" id="UP001150581">
    <property type="component" value="Unassembled WGS sequence"/>
</dbReference>